<dbReference type="EMBL" id="KR029577">
    <property type="protein sequence ID" value="AKH45883.1"/>
    <property type="molecule type" value="Genomic_DNA"/>
</dbReference>
<proteinExistence type="predicted"/>
<feature type="region of interest" description="Disordered" evidence="1">
    <location>
        <begin position="1"/>
        <end position="52"/>
    </location>
</feature>
<name>A0A0F7L2X7_9VIRU</name>
<organism evidence="2">
    <name type="scientific">uncultured marine virus</name>
    <dbReference type="NCBI Taxonomy" id="186617"/>
    <lineage>
        <taxon>Viruses</taxon>
        <taxon>environmental samples</taxon>
    </lineage>
</organism>
<protein>
    <submittedName>
        <fullName evidence="2">Uncharacterized protein</fullName>
    </submittedName>
</protein>
<reference evidence="2" key="1">
    <citation type="journal article" date="2015" name="Front. Microbiol.">
        <title>Combining genomic sequencing methods to explore viral diversity and reveal potential virus-host interactions.</title>
        <authorList>
            <person name="Chow C.E."/>
            <person name="Winget D.M."/>
            <person name="White R.A.III."/>
            <person name="Hallam S.J."/>
            <person name="Suttle C.A."/>
        </authorList>
    </citation>
    <scope>NUCLEOTIDE SEQUENCE</scope>
    <source>
        <strain evidence="2">Anoxic3_1</strain>
    </source>
</reference>
<accession>A0A0F7L2X7</accession>
<evidence type="ECO:0000256" key="1">
    <source>
        <dbReference type="SAM" id="MobiDB-lite"/>
    </source>
</evidence>
<sequence length="52" mass="6409">MHRERIRPGQFACRPPCQSREQRCRPGRGRQHRHRDHQSHRFRLRSASPRCH</sequence>
<feature type="compositionally biased region" description="Basic residues" evidence="1">
    <location>
        <begin position="25"/>
        <end position="44"/>
    </location>
</feature>
<reference evidence="2" key="2">
    <citation type="submission" date="2015-03" db="EMBL/GenBank/DDBJ databases">
        <authorList>
            <person name="Chow C.-E.T."/>
            <person name="Winget D.M."/>
            <person name="White R.A.III."/>
            <person name="Hallam S.J."/>
            <person name="Suttle C.A."/>
        </authorList>
    </citation>
    <scope>NUCLEOTIDE SEQUENCE</scope>
    <source>
        <strain evidence="2">Anoxic3_1</strain>
    </source>
</reference>
<evidence type="ECO:0000313" key="2">
    <source>
        <dbReference type="EMBL" id="AKH45883.1"/>
    </source>
</evidence>